<reference evidence="1" key="1">
    <citation type="journal article" date="2023" name="Plant J.">
        <title>The genome of the king protea, Protea cynaroides.</title>
        <authorList>
            <person name="Chang J."/>
            <person name="Duong T.A."/>
            <person name="Schoeman C."/>
            <person name="Ma X."/>
            <person name="Roodt D."/>
            <person name="Barker N."/>
            <person name="Li Z."/>
            <person name="Van de Peer Y."/>
            <person name="Mizrachi E."/>
        </authorList>
    </citation>
    <scope>NUCLEOTIDE SEQUENCE</scope>
    <source>
        <tissue evidence="1">Young leaves</tissue>
    </source>
</reference>
<gene>
    <name evidence="1" type="ORF">NE237_028416</name>
</gene>
<comment type="caution">
    <text evidence="1">The sequence shown here is derived from an EMBL/GenBank/DDBJ whole genome shotgun (WGS) entry which is preliminary data.</text>
</comment>
<sequence>MQMQEVDLPEKCKCRKSISAHFSGDITTPCINKKCHVAGRRKVKEKAAVKLLLSVTFLFRGQRENCQRASQPSQLKRTEEGLKITTVALRFCSTTACLFLSLYRPGSL</sequence>
<evidence type="ECO:0000313" key="1">
    <source>
        <dbReference type="EMBL" id="KAJ4951584.1"/>
    </source>
</evidence>
<keyword evidence="2" id="KW-1185">Reference proteome</keyword>
<organism evidence="1 2">
    <name type="scientific">Protea cynaroides</name>
    <dbReference type="NCBI Taxonomy" id="273540"/>
    <lineage>
        <taxon>Eukaryota</taxon>
        <taxon>Viridiplantae</taxon>
        <taxon>Streptophyta</taxon>
        <taxon>Embryophyta</taxon>
        <taxon>Tracheophyta</taxon>
        <taxon>Spermatophyta</taxon>
        <taxon>Magnoliopsida</taxon>
        <taxon>Proteales</taxon>
        <taxon>Proteaceae</taxon>
        <taxon>Protea</taxon>
    </lineage>
</organism>
<dbReference type="Proteomes" id="UP001141806">
    <property type="component" value="Unassembled WGS sequence"/>
</dbReference>
<evidence type="ECO:0000313" key="2">
    <source>
        <dbReference type="Proteomes" id="UP001141806"/>
    </source>
</evidence>
<dbReference type="EMBL" id="JAMYWD010000012">
    <property type="protein sequence ID" value="KAJ4951584.1"/>
    <property type="molecule type" value="Genomic_DNA"/>
</dbReference>
<protein>
    <submittedName>
        <fullName evidence="1">Uncharacterized protein</fullName>
    </submittedName>
</protein>
<proteinExistence type="predicted"/>
<name>A0A9Q0GQA4_9MAGN</name>
<accession>A0A9Q0GQA4</accession>
<dbReference type="AlphaFoldDB" id="A0A9Q0GQA4"/>